<keyword evidence="2" id="KW-0813">Transport</keyword>
<feature type="transmembrane region" description="Helical" evidence="7">
    <location>
        <begin position="371"/>
        <end position="388"/>
    </location>
</feature>
<feature type="transmembrane region" description="Helical" evidence="7">
    <location>
        <begin position="249"/>
        <end position="269"/>
    </location>
</feature>
<feature type="domain" description="Major facilitator superfamily (MFS) profile" evidence="8">
    <location>
        <begin position="7"/>
        <end position="393"/>
    </location>
</feature>
<dbReference type="STRING" id="997296.PB1_15044"/>
<keyword evidence="3" id="KW-1003">Cell membrane</keyword>
<dbReference type="PANTHER" id="PTHR43124">
    <property type="entry name" value="PURINE EFFLUX PUMP PBUE"/>
    <property type="match status" value="1"/>
</dbReference>
<dbReference type="PROSITE" id="PS50850">
    <property type="entry name" value="MFS"/>
    <property type="match status" value="1"/>
</dbReference>
<feature type="transmembrane region" description="Helical" evidence="7">
    <location>
        <begin position="163"/>
        <end position="182"/>
    </location>
</feature>
<dbReference type="eggNOG" id="COG2814">
    <property type="taxonomic scope" value="Bacteria"/>
</dbReference>
<dbReference type="Proteomes" id="UP000010523">
    <property type="component" value="Unassembled WGS sequence"/>
</dbReference>
<feature type="transmembrane region" description="Helical" evidence="7">
    <location>
        <begin position="281"/>
        <end position="302"/>
    </location>
</feature>
<dbReference type="OrthoDB" id="2986280at2"/>
<dbReference type="InterPro" id="IPR011701">
    <property type="entry name" value="MFS"/>
</dbReference>
<evidence type="ECO:0000256" key="1">
    <source>
        <dbReference type="ARBA" id="ARBA00004651"/>
    </source>
</evidence>
<evidence type="ECO:0000259" key="8">
    <source>
        <dbReference type="PROSITE" id="PS50850"/>
    </source>
</evidence>
<comment type="subcellular location">
    <subcellularLocation>
        <location evidence="1">Cell membrane</location>
        <topology evidence="1">Multi-pass membrane protein</topology>
    </subcellularLocation>
</comment>
<dbReference type="GO" id="GO:0022857">
    <property type="term" value="F:transmembrane transporter activity"/>
    <property type="evidence" value="ECO:0007669"/>
    <property type="project" value="InterPro"/>
</dbReference>
<dbReference type="PROSITE" id="PS00216">
    <property type="entry name" value="SUGAR_TRANSPORT_1"/>
    <property type="match status" value="1"/>
</dbReference>
<organism evidence="9 10">
    <name type="scientific">Bacillus methanolicus PB1</name>
    <dbReference type="NCBI Taxonomy" id="997296"/>
    <lineage>
        <taxon>Bacteria</taxon>
        <taxon>Bacillati</taxon>
        <taxon>Bacillota</taxon>
        <taxon>Bacilli</taxon>
        <taxon>Bacillales</taxon>
        <taxon>Bacillaceae</taxon>
        <taxon>Bacillus</taxon>
    </lineage>
</organism>
<dbReference type="SUPFAM" id="SSF103473">
    <property type="entry name" value="MFS general substrate transporter"/>
    <property type="match status" value="1"/>
</dbReference>
<dbReference type="InterPro" id="IPR005829">
    <property type="entry name" value="Sugar_transporter_CS"/>
</dbReference>
<dbReference type="AlphaFoldDB" id="I3DXB4"/>
<dbReference type="GO" id="GO:0005886">
    <property type="term" value="C:plasma membrane"/>
    <property type="evidence" value="ECO:0007669"/>
    <property type="project" value="UniProtKB-SubCell"/>
</dbReference>
<keyword evidence="10" id="KW-1185">Reference proteome</keyword>
<feature type="transmembrane region" description="Helical" evidence="7">
    <location>
        <begin position="7"/>
        <end position="29"/>
    </location>
</feature>
<comment type="caution">
    <text evidence="9">The sequence shown here is derived from an EMBL/GenBank/DDBJ whole genome shotgun (WGS) entry which is preliminary data.</text>
</comment>
<dbReference type="InterPro" id="IPR036259">
    <property type="entry name" value="MFS_trans_sf"/>
</dbReference>
<evidence type="ECO:0000313" key="10">
    <source>
        <dbReference type="Proteomes" id="UP000010523"/>
    </source>
</evidence>
<keyword evidence="6 7" id="KW-0472">Membrane</keyword>
<dbReference type="PATRIC" id="fig|997296.3.peg.3173"/>
<keyword evidence="4 7" id="KW-0812">Transmembrane</keyword>
<feature type="transmembrane region" description="Helical" evidence="7">
    <location>
        <begin position="342"/>
        <end position="365"/>
    </location>
</feature>
<sequence length="406" mass="45467">MKKESLLTFYIGLLPFVMVLGNSMLIPILPEIQRSLNLSGFEAGLILSMFSIPAAIIIPFIGFLSDRWGRRLIILLSLLLVILGSLICGLSGLIPSNRTSFSVLLTGRIIQGFGAAGTTPLAMALVGDIFNENRSKVLGVLEVYNGASKVIAPVLGALAALKFWFLAFFLFPVTAIVSYWGIKKYVPKVESGKDFFSLKKYSIKIVKIFNKKRNFLIPLYLSGGISMFVMFGMLYYLSFLIEETYNIDGFFKGITFLFPLGAMTIVSYWTGKRLKANREELNKLHFLGNILMVGCFIVLILFHSFSLLLFFITLAFGSMGFILPSINTAVTSSVQDSERGFVVSLYGTFRFLGVALGPVVFEGWMDEAERIFIYPALILLASFLYFVFRNRKEYFSMIQLLRNGQK</sequence>
<evidence type="ECO:0000256" key="4">
    <source>
        <dbReference type="ARBA" id="ARBA00022692"/>
    </source>
</evidence>
<evidence type="ECO:0000256" key="5">
    <source>
        <dbReference type="ARBA" id="ARBA00022989"/>
    </source>
</evidence>
<evidence type="ECO:0000256" key="7">
    <source>
        <dbReference type="SAM" id="Phobius"/>
    </source>
</evidence>
<dbReference type="EMBL" id="AFEU01000003">
    <property type="protein sequence ID" value="EIJ78885.1"/>
    <property type="molecule type" value="Genomic_DNA"/>
</dbReference>
<feature type="transmembrane region" description="Helical" evidence="7">
    <location>
        <begin position="308"/>
        <end position="330"/>
    </location>
</feature>
<evidence type="ECO:0000256" key="2">
    <source>
        <dbReference type="ARBA" id="ARBA00022448"/>
    </source>
</evidence>
<feature type="transmembrane region" description="Helical" evidence="7">
    <location>
        <begin position="72"/>
        <end position="94"/>
    </location>
</feature>
<evidence type="ECO:0000256" key="3">
    <source>
        <dbReference type="ARBA" id="ARBA00022475"/>
    </source>
</evidence>
<dbReference type="PANTHER" id="PTHR43124:SF3">
    <property type="entry name" value="CHLORAMPHENICOL EFFLUX PUMP RV0191"/>
    <property type="match status" value="1"/>
</dbReference>
<feature type="transmembrane region" description="Helical" evidence="7">
    <location>
        <begin position="41"/>
        <end position="65"/>
    </location>
</feature>
<dbReference type="InterPro" id="IPR050189">
    <property type="entry name" value="MFS_Efflux_Transporters"/>
</dbReference>
<proteinExistence type="predicted"/>
<evidence type="ECO:0000313" key="9">
    <source>
        <dbReference type="EMBL" id="EIJ78885.1"/>
    </source>
</evidence>
<evidence type="ECO:0000256" key="6">
    <source>
        <dbReference type="ARBA" id="ARBA00023136"/>
    </source>
</evidence>
<dbReference type="RefSeq" id="WP_004437906.1">
    <property type="nucleotide sequence ID" value="NZ_AFEU01000003.1"/>
</dbReference>
<dbReference type="InterPro" id="IPR020846">
    <property type="entry name" value="MFS_dom"/>
</dbReference>
<name>I3DXB4_BACMT</name>
<feature type="transmembrane region" description="Helical" evidence="7">
    <location>
        <begin position="215"/>
        <end position="237"/>
    </location>
</feature>
<keyword evidence="5 7" id="KW-1133">Transmembrane helix</keyword>
<protein>
    <submittedName>
        <fullName evidence="9">Major facilitator family transporter</fullName>
    </submittedName>
</protein>
<gene>
    <name evidence="9" type="ORF">PB1_15044</name>
</gene>
<dbReference type="Gene3D" id="1.20.1250.20">
    <property type="entry name" value="MFS general substrate transporter like domains"/>
    <property type="match status" value="1"/>
</dbReference>
<reference evidence="9 10" key="1">
    <citation type="journal article" date="2012" name="Appl. Environ. Microbiol.">
        <title>Genome Sequence of Thermotolerant Bacillus methanolicus: Features and Regulation Related to Methylotrophy and Production of L-Lysine and L-Glutamate from Methanol.</title>
        <authorList>
            <person name="Heggeset T.M."/>
            <person name="Krog A."/>
            <person name="Balzer S."/>
            <person name="Wentzel A."/>
            <person name="Ellingsen T.E."/>
            <person name="Brautaset T."/>
        </authorList>
    </citation>
    <scope>NUCLEOTIDE SEQUENCE [LARGE SCALE GENOMIC DNA]</scope>
    <source>
        <strain evidence="9 10">PB1</strain>
    </source>
</reference>
<accession>I3DXB4</accession>
<dbReference type="Pfam" id="PF07690">
    <property type="entry name" value="MFS_1"/>
    <property type="match status" value="1"/>
</dbReference>